<keyword evidence="2" id="KW-0808">Transferase</keyword>
<dbReference type="InterPro" id="IPR027417">
    <property type="entry name" value="P-loop_NTPase"/>
</dbReference>
<organism evidence="2 3">
    <name type="scientific">Clostridium neonatale</name>
    <dbReference type="NCBI Taxonomy" id="137838"/>
    <lineage>
        <taxon>Bacteria</taxon>
        <taxon>Bacillati</taxon>
        <taxon>Bacillota</taxon>
        <taxon>Clostridia</taxon>
        <taxon>Eubacteriales</taxon>
        <taxon>Clostridiaceae</taxon>
        <taxon>Clostridium</taxon>
    </lineage>
</organism>
<gene>
    <name evidence="2" type="primary">udk_1</name>
    <name evidence="1" type="ORF">CNEO_44441</name>
    <name evidence="2" type="ORF">CNEONATNEC25_01192</name>
</gene>
<reference evidence="2 3" key="1">
    <citation type="submission" date="2018-06" db="EMBL/GenBank/DDBJ databases">
        <authorList>
            <consortium name="IHU Genomes"/>
        </authorList>
    </citation>
    <scope>NUCLEOTIDE SEQUENCE [LARGE SCALE GENOMIC DNA]</scope>
    <source>
        <strain evidence="2 3">NEC25</strain>
    </source>
</reference>
<dbReference type="Proteomes" id="UP000789738">
    <property type="component" value="Unassembled WGS sequence"/>
</dbReference>
<keyword evidence="2" id="KW-0418">Kinase</keyword>
<dbReference type="Pfam" id="PF13671">
    <property type="entry name" value="AAA_33"/>
    <property type="match status" value="1"/>
</dbReference>
<dbReference type="AlphaFoldDB" id="A0A650LXN2"/>
<dbReference type="NCBIfam" id="NF005255">
    <property type="entry name" value="PRK06762.2-2"/>
    <property type="match status" value="1"/>
</dbReference>
<protein>
    <submittedName>
        <fullName evidence="2">Uridine kinase</fullName>
        <ecNumber evidence="2">2.7.1.48</ecNumber>
    </submittedName>
</protein>
<evidence type="ECO:0000313" key="1">
    <source>
        <dbReference type="EMBL" id="CAG9709841.1"/>
    </source>
</evidence>
<dbReference type="EMBL" id="UWJD01000001">
    <property type="protein sequence ID" value="VCT83595.1"/>
    <property type="molecule type" value="Genomic_DNA"/>
</dbReference>
<dbReference type="Gene3D" id="3.40.50.300">
    <property type="entry name" value="P-loop containing nucleotide triphosphate hydrolases"/>
    <property type="match status" value="1"/>
</dbReference>
<dbReference type="GO" id="GO:0004849">
    <property type="term" value="F:uridine kinase activity"/>
    <property type="evidence" value="ECO:0007669"/>
    <property type="project" value="UniProtKB-EC"/>
</dbReference>
<proteinExistence type="predicted"/>
<dbReference type="GeneID" id="68876548"/>
<sequence length="168" mass="19888">MVKTSKIVILRGNSGSGKTTIAKMLQRQVGRGTLLISQDVIRREMLYVKDEAGTKAIGMLMELVKYGRLNCTTVILEGILYSDWYQELFEVIKKEFENNIYAYYFDIPFKETLIRHMTKPNAHEFGETEMKRWWREKDYIKIIPEHLINEDMTEYAIVDMIREHINEK</sequence>
<dbReference type="SUPFAM" id="SSF52540">
    <property type="entry name" value="P-loop containing nucleoside triphosphate hydrolases"/>
    <property type="match status" value="1"/>
</dbReference>
<accession>A0A650LXN2</accession>
<name>A0A650LXN2_9CLOT</name>
<dbReference type="Proteomes" id="UP000431451">
    <property type="component" value="Unassembled WGS sequence"/>
</dbReference>
<dbReference type="EC" id="2.7.1.48" evidence="2"/>
<evidence type="ECO:0000313" key="3">
    <source>
        <dbReference type="Proteomes" id="UP000431451"/>
    </source>
</evidence>
<evidence type="ECO:0000313" key="2">
    <source>
        <dbReference type="EMBL" id="VCT83595.1"/>
    </source>
</evidence>
<reference evidence="1" key="2">
    <citation type="submission" date="2021-10" db="EMBL/GenBank/DDBJ databases">
        <authorList>
            <person name="Mesa V."/>
        </authorList>
    </citation>
    <scope>NUCLEOTIDE SEQUENCE</scope>
    <source>
        <strain evidence="1">CC3_PB</strain>
    </source>
</reference>
<dbReference type="RefSeq" id="WP_125149197.1">
    <property type="nucleotide sequence ID" value="NZ_CAKJVD010000042.1"/>
</dbReference>
<dbReference type="NCBIfam" id="NF005253">
    <property type="entry name" value="PRK06762.1-4"/>
    <property type="match status" value="1"/>
</dbReference>
<dbReference type="EMBL" id="CAKJVE010000004">
    <property type="protein sequence ID" value="CAG9709841.1"/>
    <property type="molecule type" value="Genomic_DNA"/>
</dbReference>